<name>A0ABZ0UU37_9RICK</name>
<evidence type="ECO:0000313" key="3">
    <source>
        <dbReference type="EMBL" id="WPY01545.1"/>
    </source>
</evidence>
<keyword evidence="3" id="KW-0614">Plasmid</keyword>
<evidence type="ECO:0000256" key="1">
    <source>
        <dbReference type="SAM" id="MobiDB-lite"/>
    </source>
</evidence>
<organism evidence="3 4">
    <name type="scientific">Candidatus Trichorickettsia mobilis</name>
    <dbReference type="NCBI Taxonomy" id="1346319"/>
    <lineage>
        <taxon>Bacteria</taxon>
        <taxon>Pseudomonadati</taxon>
        <taxon>Pseudomonadota</taxon>
        <taxon>Alphaproteobacteria</taxon>
        <taxon>Rickettsiales</taxon>
        <taxon>Rickettsiaceae</taxon>
        <taxon>Rickettsieae</taxon>
        <taxon>Candidatus Trichorickettsia</taxon>
    </lineage>
</organism>
<feature type="compositionally biased region" description="Polar residues" evidence="1">
    <location>
        <begin position="353"/>
        <end position="368"/>
    </location>
</feature>
<dbReference type="EMBL" id="CP112933">
    <property type="protein sequence ID" value="WPY01545.1"/>
    <property type="molecule type" value="Genomic_DNA"/>
</dbReference>
<protein>
    <recommendedName>
        <fullName evidence="2">Phage protein Gp138 N-terminal domain-containing protein</fullName>
    </recommendedName>
</protein>
<evidence type="ECO:0000313" key="4">
    <source>
        <dbReference type="Proteomes" id="UP001326613"/>
    </source>
</evidence>
<evidence type="ECO:0000259" key="2">
    <source>
        <dbReference type="Pfam" id="PF18352"/>
    </source>
</evidence>
<feature type="domain" description="Phage protein Gp138 N-terminal" evidence="2">
    <location>
        <begin position="26"/>
        <end position="121"/>
    </location>
</feature>
<dbReference type="InterPro" id="IPR041599">
    <property type="entry name" value="Gp138_N"/>
</dbReference>
<dbReference type="Gene3D" id="2.40.50.230">
    <property type="entry name" value="Gp5 N-terminal domain"/>
    <property type="match status" value="1"/>
</dbReference>
<gene>
    <name evidence="3" type="ORF">Trichorick_01458</name>
</gene>
<accession>A0ABZ0UU37</accession>
<dbReference type="Proteomes" id="UP001326613">
    <property type="component" value="Plasmid unnamed1"/>
</dbReference>
<sequence>MSENTSLSDVLEALMNKINTELNVSIPGVIEKYDFKTQKANVRINIKPYQKVDVDFPIVPNVPVVFPRSGGASLTMPVKKGDGCLLVFSDLDAKSWLLGADNVKPQTSRRHHLTDAIAIIGLNPFTKASQAENNEDVLLSYADSKVRLKPNGIIDIHNAKEVNVKTESVIINCKNANVKAEESITAECKNASITSSENTSIDCKNANIKSSKNASVECKNASIKANENVSIECKAASVKSTEAASIDCKTASIKASDSVSIDTKTANLKVSENANIECQNATVKASDAINTETPNFTQKGNMKIDGNIEITGTSQLKGDATCSTTITGNAVKTSGGKDLATHTHGYTMPIAGSTPTGVTPNTPTSTAN</sequence>
<geneLocation type="plasmid" evidence="3 4">
    <name>unnamed1</name>
</geneLocation>
<keyword evidence="4" id="KW-1185">Reference proteome</keyword>
<reference evidence="3 4" key="1">
    <citation type="submission" date="2022-10" db="EMBL/GenBank/DDBJ databases">
        <title>Host association and intracellularity evolved multiple times independently in the Rickettsiales.</title>
        <authorList>
            <person name="Castelli M."/>
            <person name="Nardi T."/>
            <person name="Gammuto L."/>
            <person name="Bellinzona G."/>
            <person name="Sabaneyeva E."/>
            <person name="Potekhin A."/>
            <person name="Serra V."/>
            <person name="Petroni G."/>
            <person name="Sassera D."/>
        </authorList>
    </citation>
    <scope>NUCLEOTIDE SEQUENCE [LARGE SCALE GENOMIC DNA]</scope>
    <source>
        <strain evidence="3 4">Kr 154-4</strain>
        <plasmid evidence="3 4">unnamed1</plasmid>
    </source>
</reference>
<dbReference type="Pfam" id="PF18352">
    <property type="entry name" value="Gp138_N"/>
    <property type="match status" value="1"/>
</dbReference>
<feature type="region of interest" description="Disordered" evidence="1">
    <location>
        <begin position="346"/>
        <end position="368"/>
    </location>
</feature>
<dbReference type="InterPro" id="IPR037026">
    <property type="entry name" value="Vgr_OB-fold_dom_sf"/>
</dbReference>
<dbReference type="RefSeq" id="WP_323738936.1">
    <property type="nucleotide sequence ID" value="NZ_CP112933.1"/>
</dbReference>
<proteinExistence type="predicted"/>